<dbReference type="AlphaFoldDB" id="A0A180G875"/>
<evidence type="ECO:0000313" key="5">
    <source>
        <dbReference type="Proteomes" id="UP000005240"/>
    </source>
</evidence>
<protein>
    <submittedName>
        <fullName evidence="4">WW domain-containing protein</fullName>
    </submittedName>
</protein>
<feature type="region of interest" description="Disordered" evidence="1">
    <location>
        <begin position="191"/>
        <end position="214"/>
    </location>
</feature>
<feature type="compositionally biased region" description="Low complexity" evidence="1">
    <location>
        <begin position="112"/>
        <end position="154"/>
    </location>
</feature>
<dbReference type="OrthoDB" id="2367685at2759"/>
<evidence type="ECO:0000259" key="2">
    <source>
        <dbReference type="SMART" id="SM00456"/>
    </source>
</evidence>
<feature type="domain" description="WW" evidence="2">
    <location>
        <begin position="52"/>
        <end position="88"/>
    </location>
</feature>
<reference evidence="4" key="4">
    <citation type="submission" date="2025-05" db="UniProtKB">
        <authorList>
            <consortium name="EnsemblFungi"/>
        </authorList>
    </citation>
    <scope>IDENTIFICATION</scope>
    <source>
        <strain evidence="4">isolate 1-1 / race 1 (BBBD)</strain>
    </source>
</reference>
<reference evidence="3" key="2">
    <citation type="submission" date="2016-05" db="EMBL/GenBank/DDBJ databases">
        <title>Comparative analysis highlights variable genome content of wheat rusts and divergence of the mating loci.</title>
        <authorList>
            <person name="Cuomo C.A."/>
            <person name="Bakkeren G."/>
            <person name="Szabo L."/>
            <person name="Khalil H."/>
            <person name="Joly D."/>
            <person name="Goldberg J."/>
            <person name="Young S."/>
            <person name="Zeng Q."/>
            <person name="Fellers J."/>
        </authorList>
    </citation>
    <scope>NUCLEOTIDE SEQUENCE [LARGE SCALE GENOMIC DNA]</scope>
    <source>
        <strain evidence="3">1-1 BBBD Race 1</strain>
    </source>
</reference>
<dbReference type="Pfam" id="PF00397">
    <property type="entry name" value="WW"/>
    <property type="match status" value="1"/>
</dbReference>
<dbReference type="Gene3D" id="2.20.70.10">
    <property type="match status" value="1"/>
</dbReference>
<dbReference type="SMART" id="SM00456">
    <property type="entry name" value="WW"/>
    <property type="match status" value="1"/>
</dbReference>
<evidence type="ECO:0000256" key="1">
    <source>
        <dbReference type="SAM" id="MobiDB-lite"/>
    </source>
</evidence>
<reference evidence="3" key="1">
    <citation type="submission" date="2009-11" db="EMBL/GenBank/DDBJ databases">
        <authorList>
            <consortium name="The Broad Institute Genome Sequencing Platform"/>
            <person name="Ward D."/>
            <person name="Feldgarden M."/>
            <person name="Earl A."/>
            <person name="Young S.K."/>
            <person name="Zeng Q."/>
            <person name="Koehrsen M."/>
            <person name="Alvarado L."/>
            <person name="Berlin A."/>
            <person name="Bochicchio J."/>
            <person name="Borenstein D."/>
            <person name="Chapman S.B."/>
            <person name="Chen Z."/>
            <person name="Engels R."/>
            <person name="Freedman E."/>
            <person name="Gellesch M."/>
            <person name="Goldberg J."/>
            <person name="Griggs A."/>
            <person name="Gujja S."/>
            <person name="Heilman E."/>
            <person name="Heiman D."/>
            <person name="Hepburn T."/>
            <person name="Howarth C."/>
            <person name="Jen D."/>
            <person name="Larson L."/>
            <person name="Lewis B."/>
            <person name="Mehta T."/>
            <person name="Park D."/>
            <person name="Pearson M."/>
            <person name="Roberts A."/>
            <person name="Saif S."/>
            <person name="Shea T."/>
            <person name="Shenoy N."/>
            <person name="Sisk P."/>
            <person name="Stolte C."/>
            <person name="Sykes S."/>
            <person name="Thomson T."/>
            <person name="Walk T."/>
            <person name="White J."/>
            <person name="Yandava C."/>
            <person name="Izard J."/>
            <person name="Baranova O.V."/>
            <person name="Blanton J.M."/>
            <person name="Tanner A.C."/>
            <person name="Dewhirst F.E."/>
            <person name="Haas B."/>
            <person name="Nusbaum C."/>
            <person name="Birren B."/>
        </authorList>
    </citation>
    <scope>NUCLEOTIDE SEQUENCE [LARGE SCALE GENOMIC DNA]</scope>
    <source>
        <strain evidence="3">1-1 BBBD Race 1</strain>
    </source>
</reference>
<dbReference type="Proteomes" id="UP000005240">
    <property type="component" value="Unassembled WGS sequence"/>
</dbReference>
<dbReference type="EMBL" id="ADAS02000149">
    <property type="protein sequence ID" value="OAV88896.1"/>
    <property type="molecule type" value="Genomic_DNA"/>
</dbReference>
<dbReference type="InterPro" id="IPR036020">
    <property type="entry name" value="WW_dom_sf"/>
</dbReference>
<feature type="region of interest" description="Disordered" evidence="1">
    <location>
        <begin position="76"/>
        <end position="154"/>
    </location>
</feature>
<evidence type="ECO:0000313" key="3">
    <source>
        <dbReference type="EMBL" id="OAV88896.1"/>
    </source>
</evidence>
<feature type="compositionally biased region" description="Pro residues" evidence="1">
    <location>
        <begin position="97"/>
        <end position="111"/>
    </location>
</feature>
<proteinExistence type="predicted"/>
<dbReference type="SUPFAM" id="SSF51045">
    <property type="entry name" value="WW domain"/>
    <property type="match status" value="1"/>
</dbReference>
<reference evidence="4 5" key="3">
    <citation type="journal article" date="2017" name="G3 (Bethesda)">
        <title>Comparative analysis highlights variable genome content of wheat rusts and divergence of the mating loci.</title>
        <authorList>
            <person name="Cuomo C.A."/>
            <person name="Bakkeren G."/>
            <person name="Khalil H.B."/>
            <person name="Panwar V."/>
            <person name="Joly D."/>
            <person name="Linning R."/>
            <person name="Sakthikumar S."/>
            <person name="Song X."/>
            <person name="Adiconis X."/>
            <person name="Fan L."/>
            <person name="Goldberg J.M."/>
            <person name="Levin J.Z."/>
            <person name="Young S."/>
            <person name="Zeng Q."/>
            <person name="Anikster Y."/>
            <person name="Bruce M."/>
            <person name="Wang M."/>
            <person name="Yin C."/>
            <person name="McCallum B."/>
            <person name="Szabo L.J."/>
            <person name="Hulbert S."/>
            <person name="Chen X."/>
            <person name="Fellers J.P."/>
        </authorList>
    </citation>
    <scope>NUCLEOTIDE SEQUENCE</scope>
    <source>
        <strain evidence="4">isolate 1-1 / race 1 (BBBD)</strain>
        <strain evidence="5">Isolate 1-1 / race 1 (BBBD)</strain>
    </source>
</reference>
<dbReference type="InterPro" id="IPR001202">
    <property type="entry name" value="WW_dom"/>
</dbReference>
<feature type="compositionally biased region" description="Gly residues" evidence="1">
    <location>
        <begin position="204"/>
        <end position="214"/>
    </location>
</feature>
<sequence>MGIFDKLTGPKPAGTAPHQQGPASNPYPAQPGVPAATHASTGPMTAGGDARPLPPGWEKQWDATYQRYFFIDTRAPGGPQSHWIHPSDQAGASDPRGAPPGPASQPPPGAPYQPYAQPYQPGYAPQYQQPQQQQMAPGPAPNARRPGGMNPMLAGAGGLAGGMLLGSMLEGHHHHHDAGYTSGYEQGYEQGYDNGFENGDDWGADGGDFGGDFF</sequence>
<gene>
    <name evidence="3" type="ORF">PTTG_08790</name>
</gene>
<organism evidence="3">
    <name type="scientific">Puccinia triticina (isolate 1-1 / race 1 (BBBD))</name>
    <name type="common">Brown leaf rust fungus</name>
    <dbReference type="NCBI Taxonomy" id="630390"/>
    <lineage>
        <taxon>Eukaryota</taxon>
        <taxon>Fungi</taxon>
        <taxon>Dikarya</taxon>
        <taxon>Basidiomycota</taxon>
        <taxon>Pucciniomycotina</taxon>
        <taxon>Pucciniomycetes</taxon>
        <taxon>Pucciniales</taxon>
        <taxon>Pucciniaceae</taxon>
        <taxon>Puccinia</taxon>
    </lineage>
</organism>
<keyword evidence="5" id="KW-1185">Reference proteome</keyword>
<evidence type="ECO:0000313" key="4">
    <source>
        <dbReference type="EnsemblFungi" id="PTTG_08790-t43_1-p1"/>
    </source>
</evidence>
<feature type="region of interest" description="Disordered" evidence="1">
    <location>
        <begin position="1"/>
        <end position="58"/>
    </location>
</feature>
<dbReference type="STRING" id="630390.A0A180G875"/>
<accession>A0A180G875</accession>
<dbReference type="VEuPathDB" id="FungiDB:PTTG_08790"/>
<name>A0A180G875_PUCT1</name>
<dbReference type="EnsemblFungi" id="PTTG_08790-t43_1">
    <property type="protein sequence ID" value="PTTG_08790-t43_1-p1"/>
    <property type="gene ID" value="PTTG_08790"/>
</dbReference>